<evidence type="ECO:0000256" key="1">
    <source>
        <dbReference type="SAM" id="MobiDB-lite"/>
    </source>
</evidence>
<organism evidence="2 3">
    <name type="scientific">Liparis tanakae</name>
    <name type="common">Tanaka's snailfish</name>
    <dbReference type="NCBI Taxonomy" id="230148"/>
    <lineage>
        <taxon>Eukaryota</taxon>
        <taxon>Metazoa</taxon>
        <taxon>Chordata</taxon>
        <taxon>Craniata</taxon>
        <taxon>Vertebrata</taxon>
        <taxon>Euteleostomi</taxon>
        <taxon>Actinopterygii</taxon>
        <taxon>Neopterygii</taxon>
        <taxon>Teleostei</taxon>
        <taxon>Neoteleostei</taxon>
        <taxon>Acanthomorphata</taxon>
        <taxon>Eupercaria</taxon>
        <taxon>Perciformes</taxon>
        <taxon>Cottioidei</taxon>
        <taxon>Cottales</taxon>
        <taxon>Liparidae</taxon>
        <taxon>Liparis</taxon>
    </lineage>
</organism>
<dbReference type="EMBL" id="SRLO01000137">
    <property type="protein sequence ID" value="TNN72449.1"/>
    <property type="molecule type" value="Genomic_DNA"/>
</dbReference>
<comment type="caution">
    <text evidence="2">The sequence shown here is derived from an EMBL/GenBank/DDBJ whole genome shotgun (WGS) entry which is preliminary data.</text>
</comment>
<proteinExistence type="predicted"/>
<evidence type="ECO:0000313" key="2">
    <source>
        <dbReference type="EMBL" id="TNN72449.1"/>
    </source>
</evidence>
<gene>
    <name evidence="2" type="ORF">EYF80_017375</name>
</gene>
<reference evidence="2 3" key="1">
    <citation type="submission" date="2019-03" db="EMBL/GenBank/DDBJ databases">
        <title>First draft genome of Liparis tanakae, snailfish: a comprehensive survey of snailfish specific genes.</title>
        <authorList>
            <person name="Kim W."/>
            <person name="Song I."/>
            <person name="Jeong J.-H."/>
            <person name="Kim D."/>
            <person name="Kim S."/>
            <person name="Ryu S."/>
            <person name="Song J.Y."/>
            <person name="Lee S.K."/>
        </authorList>
    </citation>
    <scope>NUCLEOTIDE SEQUENCE [LARGE SCALE GENOMIC DNA]</scope>
    <source>
        <tissue evidence="2">Muscle</tissue>
    </source>
</reference>
<name>A0A4Z2I308_9TELE</name>
<keyword evidence="3" id="KW-1185">Reference proteome</keyword>
<evidence type="ECO:0000313" key="3">
    <source>
        <dbReference type="Proteomes" id="UP000314294"/>
    </source>
</evidence>
<feature type="region of interest" description="Disordered" evidence="1">
    <location>
        <begin position="81"/>
        <end position="140"/>
    </location>
</feature>
<protein>
    <submittedName>
        <fullName evidence="2">Uncharacterized protein</fullName>
    </submittedName>
</protein>
<dbReference type="Proteomes" id="UP000314294">
    <property type="component" value="Unassembled WGS sequence"/>
</dbReference>
<sequence>MPLQSGGCGCAYPSQGRHHSMMPVLLRPALKPQEWDFYAKPMAIPVRLDEFPKTVTPDSPLCARRSGPGNPLSPNNEIITNIRGSPPSIGFRGTDPSRAQRQRTGAWGRTVRPGKSGPGESGPGVEEQRDCPNKSLHTLTPPPAPTALVIAPYSERLTSLSCLGSPYTVASTVLLSHVRGSSWLSGQSESHAKEYTGLSQGDRTDPFLSQAFDLGRVTSAGMSHIPSCMSARDEAITPSVCAAS</sequence>
<dbReference type="AlphaFoldDB" id="A0A4Z2I308"/>
<accession>A0A4Z2I308</accession>